<dbReference type="AlphaFoldDB" id="A0AAE1IN82"/>
<name>A0AAE1IN82_9FABA</name>
<sequence length="108" mass="12257">MLIVVKNSLQLCITNDINYPSWYFLFVFLFPAAEAKEYLLFGYWSIDLGATSCVLSFCLFHTKRYEESNSRASAHYKSGAKNKTVVIGIIYFGSVHDKIGRTLVISSK</sequence>
<evidence type="ECO:0000313" key="1">
    <source>
        <dbReference type="EMBL" id="KAK4253458.1"/>
    </source>
</evidence>
<keyword evidence="2" id="KW-1185">Reference proteome</keyword>
<dbReference type="Proteomes" id="UP001293593">
    <property type="component" value="Unassembled WGS sequence"/>
</dbReference>
<proteinExistence type="predicted"/>
<gene>
    <name evidence="1" type="ORF">QN277_010127</name>
</gene>
<evidence type="ECO:0000313" key="2">
    <source>
        <dbReference type="Proteomes" id="UP001293593"/>
    </source>
</evidence>
<dbReference type="EMBL" id="JAWXYG010000015">
    <property type="protein sequence ID" value="KAK4253458.1"/>
    <property type="molecule type" value="Genomic_DNA"/>
</dbReference>
<reference evidence="1" key="1">
    <citation type="submission" date="2023-10" db="EMBL/GenBank/DDBJ databases">
        <title>Chromosome-level genome of the transformable northern wattle, Acacia crassicarpa.</title>
        <authorList>
            <person name="Massaro I."/>
            <person name="Sinha N.R."/>
            <person name="Poethig S."/>
            <person name="Leichty A.R."/>
        </authorList>
    </citation>
    <scope>NUCLEOTIDE SEQUENCE</scope>
    <source>
        <strain evidence="1">Acra3RX</strain>
        <tissue evidence="1">Leaf</tissue>
    </source>
</reference>
<protein>
    <submittedName>
        <fullName evidence="1">Uncharacterized protein</fullName>
    </submittedName>
</protein>
<accession>A0AAE1IN82</accession>
<comment type="caution">
    <text evidence="1">The sequence shown here is derived from an EMBL/GenBank/DDBJ whole genome shotgun (WGS) entry which is preliminary data.</text>
</comment>
<organism evidence="1 2">
    <name type="scientific">Acacia crassicarpa</name>
    <name type="common">northern wattle</name>
    <dbReference type="NCBI Taxonomy" id="499986"/>
    <lineage>
        <taxon>Eukaryota</taxon>
        <taxon>Viridiplantae</taxon>
        <taxon>Streptophyta</taxon>
        <taxon>Embryophyta</taxon>
        <taxon>Tracheophyta</taxon>
        <taxon>Spermatophyta</taxon>
        <taxon>Magnoliopsida</taxon>
        <taxon>eudicotyledons</taxon>
        <taxon>Gunneridae</taxon>
        <taxon>Pentapetalae</taxon>
        <taxon>rosids</taxon>
        <taxon>fabids</taxon>
        <taxon>Fabales</taxon>
        <taxon>Fabaceae</taxon>
        <taxon>Caesalpinioideae</taxon>
        <taxon>mimosoid clade</taxon>
        <taxon>Acacieae</taxon>
        <taxon>Acacia</taxon>
    </lineage>
</organism>